<accession>A0A1G7Y725</accession>
<protein>
    <submittedName>
        <fullName evidence="4">Restriction system protein</fullName>
    </submittedName>
</protein>
<dbReference type="Gene3D" id="3.40.1350.10">
    <property type="match status" value="1"/>
</dbReference>
<dbReference type="PANTHER" id="PTHR30015:SF6">
    <property type="entry name" value="SLL1429 PROTEIN"/>
    <property type="match status" value="1"/>
</dbReference>
<dbReference type="OrthoDB" id="5181666at2"/>
<organism evidence="4 5">
    <name type="scientific">Streptomyces griseoaurantiacus</name>
    <dbReference type="NCBI Taxonomy" id="68213"/>
    <lineage>
        <taxon>Bacteria</taxon>
        <taxon>Bacillati</taxon>
        <taxon>Actinomycetota</taxon>
        <taxon>Actinomycetes</taxon>
        <taxon>Kitasatosporales</taxon>
        <taxon>Streptomycetaceae</taxon>
        <taxon>Streptomyces</taxon>
        <taxon>Streptomyces aurantiacus group</taxon>
    </lineage>
</organism>
<keyword evidence="2" id="KW-1133">Transmembrane helix</keyword>
<name>A0A1G7Y725_9ACTN</name>
<dbReference type="InterPro" id="IPR052906">
    <property type="entry name" value="Type_IV_Methyl-Rstrct_Enzyme"/>
</dbReference>
<dbReference type="PANTHER" id="PTHR30015">
    <property type="entry name" value="MRR RESTRICTION SYSTEM PROTEIN"/>
    <property type="match status" value="1"/>
</dbReference>
<dbReference type="Proteomes" id="UP000198614">
    <property type="component" value="Unassembled WGS sequence"/>
</dbReference>
<dbReference type="SUPFAM" id="SSF52980">
    <property type="entry name" value="Restriction endonuclease-like"/>
    <property type="match status" value="1"/>
</dbReference>
<evidence type="ECO:0000259" key="3">
    <source>
        <dbReference type="Pfam" id="PF04471"/>
    </source>
</evidence>
<keyword evidence="2" id="KW-0472">Membrane</keyword>
<dbReference type="GO" id="GO:0003677">
    <property type="term" value="F:DNA binding"/>
    <property type="evidence" value="ECO:0007669"/>
    <property type="project" value="InterPro"/>
</dbReference>
<feature type="region of interest" description="Disordered" evidence="1">
    <location>
        <begin position="274"/>
        <end position="293"/>
    </location>
</feature>
<sequence>MTTTPAPRIRPRRRGRGFDLRRTSLFFGLLALAVVVLGLAARTAARAVAHRPVPAVALCLVLLPCAALALRQGWRGFSARRAARRALVAFDAATTTALDALESAPATTGPRTAGPEAALAPAEPALAGAGSAPEYAPELPSVLAADTVTAPVRYTTVDYDSLDADAFEQAVAALCERDGCTEVEVVGGAGDLGADVVGLAPDGRRLVVQCKRYGDTHKVGSQDLQRFGGTCYTVHEAEVAAVVTTSDYTAPAMEYAEQCGILCVDRDTLQAWSDGTGPAPWQLDRGPDADDRR</sequence>
<keyword evidence="2" id="KW-0812">Transmembrane</keyword>
<dbReference type="InterPro" id="IPR011335">
    <property type="entry name" value="Restrct_endonuc-II-like"/>
</dbReference>
<feature type="transmembrane region" description="Helical" evidence="2">
    <location>
        <begin position="55"/>
        <end position="74"/>
    </location>
</feature>
<dbReference type="InterPro" id="IPR007560">
    <property type="entry name" value="Restrct_endonuc_IV_Mrr"/>
</dbReference>
<proteinExistence type="predicted"/>
<evidence type="ECO:0000313" key="5">
    <source>
        <dbReference type="Proteomes" id="UP000198614"/>
    </source>
</evidence>
<gene>
    <name evidence="4" type="ORF">SAMN05216260_1372</name>
</gene>
<evidence type="ECO:0000256" key="1">
    <source>
        <dbReference type="SAM" id="MobiDB-lite"/>
    </source>
</evidence>
<dbReference type="EMBL" id="FNAX01000037">
    <property type="protein sequence ID" value="SDG92258.1"/>
    <property type="molecule type" value="Genomic_DNA"/>
</dbReference>
<reference evidence="4 5" key="1">
    <citation type="submission" date="2016-10" db="EMBL/GenBank/DDBJ databases">
        <authorList>
            <person name="de Groot N.N."/>
        </authorList>
    </citation>
    <scope>NUCLEOTIDE SEQUENCE [LARGE SCALE GENOMIC DNA]</scope>
    <source>
        <strain evidence="4 5">CGMCC 4.1859</strain>
    </source>
</reference>
<dbReference type="PROSITE" id="PS50096">
    <property type="entry name" value="IQ"/>
    <property type="match status" value="1"/>
</dbReference>
<dbReference type="GO" id="GO:0009307">
    <property type="term" value="P:DNA restriction-modification system"/>
    <property type="evidence" value="ECO:0007669"/>
    <property type="project" value="InterPro"/>
</dbReference>
<dbReference type="GO" id="GO:0015666">
    <property type="term" value="F:restriction endodeoxyribonuclease activity"/>
    <property type="evidence" value="ECO:0007669"/>
    <property type="project" value="TreeGrafter"/>
</dbReference>
<evidence type="ECO:0000256" key="2">
    <source>
        <dbReference type="SAM" id="Phobius"/>
    </source>
</evidence>
<evidence type="ECO:0000313" key="4">
    <source>
        <dbReference type="EMBL" id="SDG92258.1"/>
    </source>
</evidence>
<dbReference type="InterPro" id="IPR011856">
    <property type="entry name" value="tRNA_endonuc-like_dom_sf"/>
</dbReference>
<dbReference type="AlphaFoldDB" id="A0A1G7Y725"/>
<dbReference type="Pfam" id="PF04471">
    <property type="entry name" value="Mrr_cat"/>
    <property type="match status" value="1"/>
</dbReference>
<feature type="domain" description="Restriction endonuclease type IV Mrr" evidence="3">
    <location>
        <begin position="160"/>
        <end position="272"/>
    </location>
</feature>